<reference evidence="2 3" key="1">
    <citation type="submission" date="2019-02" db="EMBL/GenBank/DDBJ databases">
        <title>Opniocepnalus argus genome.</title>
        <authorList>
            <person name="Zhou C."/>
            <person name="Xiao S."/>
        </authorList>
    </citation>
    <scope>NUCLEOTIDE SEQUENCE [LARGE SCALE GENOMIC DNA]</scope>
    <source>
        <strain evidence="2">OARG1902GOOAL</strain>
        <tissue evidence="2">Muscle</tissue>
    </source>
</reference>
<name>A0A6G1QBD7_CHAAH</name>
<keyword evidence="1" id="KW-0732">Signal</keyword>
<dbReference type="EMBL" id="CM015726">
    <property type="protein sequence ID" value="KAF3699643.1"/>
    <property type="molecule type" value="Genomic_DNA"/>
</dbReference>
<proteinExistence type="predicted"/>
<gene>
    <name evidence="2" type="ORF">EXN66_Car015330</name>
</gene>
<feature type="signal peptide" evidence="1">
    <location>
        <begin position="1"/>
        <end position="23"/>
    </location>
</feature>
<organism evidence="2 3">
    <name type="scientific">Channa argus</name>
    <name type="common">Northern snakehead</name>
    <name type="synonym">Ophicephalus argus</name>
    <dbReference type="NCBI Taxonomy" id="215402"/>
    <lineage>
        <taxon>Eukaryota</taxon>
        <taxon>Metazoa</taxon>
        <taxon>Chordata</taxon>
        <taxon>Craniata</taxon>
        <taxon>Vertebrata</taxon>
        <taxon>Euteleostomi</taxon>
        <taxon>Actinopterygii</taxon>
        <taxon>Neopterygii</taxon>
        <taxon>Teleostei</taxon>
        <taxon>Neoteleostei</taxon>
        <taxon>Acanthomorphata</taxon>
        <taxon>Anabantaria</taxon>
        <taxon>Anabantiformes</taxon>
        <taxon>Channoidei</taxon>
        <taxon>Channidae</taxon>
        <taxon>Channa</taxon>
    </lineage>
</organism>
<protein>
    <submittedName>
        <fullName evidence="2">Uncharacterized protein</fullName>
    </submittedName>
</protein>
<keyword evidence="3" id="KW-1185">Reference proteome</keyword>
<feature type="chain" id="PRO_5026088266" evidence="1">
    <location>
        <begin position="24"/>
        <end position="62"/>
    </location>
</feature>
<reference evidence="3" key="2">
    <citation type="submission" date="2019-02" db="EMBL/GenBank/DDBJ databases">
        <title>Opniocepnalus argus Var Kimnra genome.</title>
        <authorList>
            <person name="Zhou C."/>
            <person name="Xiao S."/>
        </authorList>
    </citation>
    <scope>NUCLEOTIDE SEQUENCE [LARGE SCALE GENOMIC DNA]</scope>
</reference>
<sequence length="62" mass="7022">MDPLKFVVVLVAVVLVQVFGALGTPLSGEDGDHDIWNVDNWQIWKKSLKWTLEDDNRKGKSL</sequence>
<dbReference type="AlphaFoldDB" id="A0A6G1QBD7"/>
<accession>A0A6G1QBD7</accession>
<dbReference type="Proteomes" id="UP000503349">
    <property type="component" value="Chromosome 15"/>
</dbReference>
<evidence type="ECO:0000313" key="3">
    <source>
        <dbReference type="Proteomes" id="UP000503349"/>
    </source>
</evidence>
<evidence type="ECO:0000256" key="1">
    <source>
        <dbReference type="SAM" id="SignalP"/>
    </source>
</evidence>
<evidence type="ECO:0000313" key="2">
    <source>
        <dbReference type="EMBL" id="KAF3699643.1"/>
    </source>
</evidence>